<evidence type="ECO:0000313" key="2">
    <source>
        <dbReference type="EMBL" id="SHH52862.1"/>
    </source>
</evidence>
<proteinExistence type="predicted"/>
<dbReference type="EMBL" id="LT670818">
    <property type="protein sequence ID" value="SHH52862.1"/>
    <property type="molecule type" value="Genomic_DNA"/>
</dbReference>
<protein>
    <submittedName>
        <fullName evidence="2">Uncharacterized protein</fullName>
    </submittedName>
</protein>
<feature type="coiled-coil region" evidence="1">
    <location>
        <begin position="82"/>
        <end position="116"/>
    </location>
</feature>
<dbReference type="Proteomes" id="UP000190675">
    <property type="component" value="Chromosome I"/>
</dbReference>
<sequence length="135" mass="14896">MILCTGYRTKVITVNASGRGPQITAEEAAALERARERMLARHKLIEGMIRNNEMQLKNESARGGAEIELECARRDVAQGDAGAGAQAELEMATARLQALKEEHQRLVAEREWLNASLLEFESGPSTNEHQRSGHS</sequence>
<organism evidence="2 3">
    <name type="scientific">Bradyrhizobium erythrophlei</name>
    <dbReference type="NCBI Taxonomy" id="1437360"/>
    <lineage>
        <taxon>Bacteria</taxon>
        <taxon>Pseudomonadati</taxon>
        <taxon>Pseudomonadota</taxon>
        <taxon>Alphaproteobacteria</taxon>
        <taxon>Hyphomicrobiales</taxon>
        <taxon>Nitrobacteraceae</taxon>
        <taxon>Bradyrhizobium</taxon>
    </lineage>
</organism>
<gene>
    <name evidence="2" type="ORF">SAMN05444169_7916</name>
</gene>
<dbReference type="OrthoDB" id="8234800at2"/>
<evidence type="ECO:0000313" key="3">
    <source>
        <dbReference type="Proteomes" id="UP000190675"/>
    </source>
</evidence>
<reference evidence="2 3" key="1">
    <citation type="submission" date="2016-11" db="EMBL/GenBank/DDBJ databases">
        <authorList>
            <person name="Jaros S."/>
            <person name="Januszkiewicz K."/>
            <person name="Wedrychowicz H."/>
        </authorList>
    </citation>
    <scope>NUCLEOTIDE SEQUENCE [LARGE SCALE GENOMIC DNA]</scope>
    <source>
        <strain evidence="2 3">GAS242</strain>
    </source>
</reference>
<dbReference type="RefSeq" id="WP_154073695.1">
    <property type="nucleotide sequence ID" value="NZ_LT670818.1"/>
</dbReference>
<dbReference type="AlphaFoldDB" id="A0A1M5TQ25"/>
<keyword evidence="1" id="KW-0175">Coiled coil</keyword>
<accession>A0A1M5TQ25</accession>
<name>A0A1M5TQ25_9BRAD</name>
<evidence type="ECO:0000256" key="1">
    <source>
        <dbReference type="SAM" id="Coils"/>
    </source>
</evidence>